<dbReference type="GeneID" id="42800189"/>
<dbReference type="KEGG" id="soh:D1869_03040"/>
<dbReference type="OrthoDB" id="33140at2157"/>
<organism evidence="2 3">
    <name type="scientific">Sulfurisphaera ohwakuensis</name>
    <dbReference type="NCBI Taxonomy" id="69656"/>
    <lineage>
        <taxon>Archaea</taxon>
        <taxon>Thermoproteota</taxon>
        <taxon>Thermoprotei</taxon>
        <taxon>Sulfolobales</taxon>
        <taxon>Sulfolobaceae</taxon>
        <taxon>Sulfurisphaera</taxon>
    </lineage>
</organism>
<dbReference type="AlphaFoldDB" id="A0A650CET8"/>
<evidence type="ECO:0000313" key="4">
    <source>
        <dbReference type="Proteomes" id="UP000582213"/>
    </source>
</evidence>
<dbReference type="Proteomes" id="UP000582213">
    <property type="component" value="Unassembled WGS sequence"/>
</dbReference>
<reference evidence="1 4" key="2">
    <citation type="submission" date="2020-08" db="EMBL/GenBank/DDBJ databases">
        <title>Genomic Encyclopedia of Type Strains, Phase IV (KMG-IV): sequencing the most valuable type-strain genomes for metagenomic binning, comparative biology and taxonomic classification.</title>
        <authorList>
            <person name="Goeker M."/>
        </authorList>
    </citation>
    <scope>NUCLEOTIDE SEQUENCE [LARGE SCALE GENOMIC DNA]</scope>
    <source>
        <strain evidence="1 4">DSM 12421</strain>
    </source>
</reference>
<reference evidence="2 3" key="1">
    <citation type="submission" date="2019-10" db="EMBL/GenBank/DDBJ databases">
        <title>Genome Sequences from Six Type Strain Members of the Archaeal Family Sulfolobaceae: Acidianus ambivalens, Acidianus infernus, Metallosphaera prunae, Stygiolobus azoricus, Sulfolobus metallicus, and Sulfurisphaera ohwakuensis.</title>
        <authorList>
            <person name="Counts J.A."/>
            <person name="Kelly R.M."/>
        </authorList>
    </citation>
    <scope>NUCLEOTIDE SEQUENCE [LARGE SCALE GENOMIC DNA]</scope>
    <source>
        <strain evidence="2 3">TA-1</strain>
    </source>
</reference>
<evidence type="ECO:0000313" key="3">
    <source>
        <dbReference type="Proteomes" id="UP000427373"/>
    </source>
</evidence>
<proteinExistence type="predicted"/>
<gene>
    <name evidence="2" type="ORF">D1869_03040</name>
    <name evidence="1" type="ORF">HNQ62_000503</name>
</gene>
<evidence type="ECO:0000313" key="1">
    <source>
        <dbReference type="EMBL" id="MBB5252770.1"/>
    </source>
</evidence>
<dbReference type="RefSeq" id="WP_156013850.1">
    <property type="nucleotide sequence ID" value="NZ_CP045484.1"/>
</dbReference>
<dbReference type="EMBL" id="JACHFY010000002">
    <property type="protein sequence ID" value="MBB5252770.1"/>
    <property type="molecule type" value="Genomic_DNA"/>
</dbReference>
<protein>
    <submittedName>
        <fullName evidence="2">Uncharacterized protein</fullName>
    </submittedName>
</protein>
<dbReference type="Proteomes" id="UP000427373">
    <property type="component" value="Chromosome"/>
</dbReference>
<name>A0A650CET8_SULOH</name>
<sequence length="197" mass="23059">MRLITKRVEELLVPPLPEYSYICDGEIKQSECKGSMIFRDPDYILITPQDVLESFSFSSILSRKLRGRKLKRWENYVSKYQIEIENLDTRIILRENALLTIYVDGVSVCGVDGETVIKEYRVVGTNKNFDEELGSLRNIKPTLLVVNQRDPWFMLTAYRVLYITPELRKELSRLIGVSRIECDKIKNEDNIIICYIR</sequence>
<dbReference type="EMBL" id="CP045484">
    <property type="protein sequence ID" value="QGR16289.1"/>
    <property type="molecule type" value="Genomic_DNA"/>
</dbReference>
<accession>A0A650CET8</accession>
<keyword evidence="3" id="KW-1185">Reference proteome</keyword>
<evidence type="ECO:0000313" key="2">
    <source>
        <dbReference type="EMBL" id="QGR16289.1"/>
    </source>
</evidence>